<gene>
    <name evidence="10" type="primary">hisS</name>
    <name evidence="12" type="ORF">Bealeia1_00942</name>
</gene>
<organism evidence="12 13">
    <name type="scientific">Candidatus Bealeia paramacronuclearis</name>
    <dbReference type="NCBI Taxonomy" id="1921001"/>
    <lineage>
        <taxon>Bacteria</taxon>
        <taxon>Pseudomonadati</taxon>
        <taxon>Pseudomonadota</taxon>
        <taxon>Alphaproteobacteria</taxon>
        <taxon>Holosporales</taxon>
        <taxon>Holosporaceae</taxon>
        <taxon>Candidatus Bealeia</taxon>
    </lineage>
</organism>
<dbReference type="InterPro" id="IPR004154">
    <property type="entry name" value="Anticodon-bd"/>
</dbReference>
<comment type="catalytic activity">
    <reaction evidence="9 10">
        <text>tRNA(His) + L-histidine + ATP = L-histidyl-tRNA(His) + AMP + diphosphate + H(+)</text>
        <dbReference type="Rhea" id="RHEA:17313"/>
        <dbReference type="Rhea" id="RHEA-COMP:9665"/>
        <dbReference type="Rhea" id="RHEA-COMP:9689"/>
        <dbReference type="ChEBI" id="CHEBI:15378"/>
        <dbReference type="ChEBI" id="CHEBI:30616"/>
        <dbReference type="ChEBI" id="CHEBI:33019"/>
        <dbReference type="ChEBI" id="CHEBI:57595"/>
        <dbReference type="ChEBI" id="CHEBI:78442"/>
        <dbReference type="ChEBI" id="CHEBI:78527"/>
        <dbReference type="ChEBI" id="CHEBI:456215"/>
        <dbReference type="EC" id="6.1.1.21"/>
    </reaction>
</comment>
<dbReference type="GO" id="GO:0016874">
    <property type="term" value="F:ligase activity"/>
    <property type="evidence" value="ECO:0007669"/>
    <property type="project" value="UniProtKB-KW"/>
</dbReference>
<dbReference type="InterPro" id="IPR006195">
    <property type="entry name" value="aa-tRNA-synth_II"/>
</dbReference>
<dbReference type="InterPro" id="IPR036621">
    <property type="entry name" value="Anticodon-bd_dom_sf"/>
</dbReference>
<dbReference type="RefSeq" id="WP_331255581.1">
    <property type="nucleotide sequence ID" value="NZ_CP133270.1"/>
</dbReference>
<dbReference type="PANTHER" id="PTHR43707">
    <property type="entry name" value="HISTIDYL-TRNA SYNTHETASE"/>
    <property type="match status" value="1"/>
</dbReference>
<keyword evidence="13" id="KW-1185">Reference proteome</keyword>
<evidence type="ECO:0000313" key="13">
    <source>
        <dbReference type="Proteomes" id="UP001330434"/>
    </source>
</evidence>
<dbReference type="EMBL" id="CP133270">
    <property type="protein sequence ID" value="WVX66757.1"/>
    <property type="molecule type" value="Genomic_DNA"/>
</dbReference>
<dbReference type="HAMAP" id="MF_00127">
    <property type="entry name" value="His_tRNA_synth"/>
    <property type="match status" value="1"/>
</dbReference>
<reference evidence="12 13" key="1">
    <citation type="journal article" date="2024" name="Environ. Microbiol.">
        <title>Novel evolutionary insights on the interactions of the Holosporales (Alphaproteobacteria) with eukaryotic hosts from comparative genomics.</title>
        <authorList>
            <person name="Giovannini M."/>
            <person name="Petroni G."/>
            <person name="Castelli M."/>
        </authorList>
    </citation>
    <scope>NUCLEOTIDE SEQUENCE [LARGE SCALE GENOMIC DNA]</scope>
    <source>
        <strain evidence="12 13">US_Bl 15I1</strain>
    </source>
</reference>
<evidence type="ECO:0000313" key="12">
    <source>
        <dbReference type="EMBL" id="WVX66757.1"/>
    </source>
</evidence>
<evidence type="ECO:0000256" key="8">
    <source>
        <dbReference type="ARBA" id="ARBA00023146"/>
    </source>
</evidence>
<dbReference type="CDD" id="cd00773">
    <property type="entry name" value="HisRS-like_core"/>
    <property type="match status" value="1"/>
</dbReference>
<dbReference type="CDD" id="cd00859">
    <property type="entry name" value="HisRS_anticodon"/>
    <property type="match status" value="1"/>
</dbReference>
<evidence type="ECO:0000256" key="6">
    <source>
        <dbReference type="ARBA" id="ARBA00022840"/>
    </source>
</evidence>
<evidence type="ECO:0000256" key="3">
    <source>
        <dbReference type="ARBA" id="ARBA00022490"/>
    </source>
</evidence>
<dbReference type="Gene3D" id="3.30.930.10">
    <property type="entry name" value="Bira Bifunctional Protein, Domain 2"/>
    <property type="match status" value="1"/>
</dbReference>
<evidence type="ECO:0000256" key="7">
    <source>
        <dbReference type="ARBA" id="ARBA00022917"/>
    </source>
</evidence>
<keyword evidence="7 10" id="KW-0648">Protein biosynthesis</keyword>
<keyword evidence="3 10" id="KW-0963">Cytoplasm</keyword>
<dbReference type="InterPro" id="IPR045864">
    <property type="entry name" value="aa-tRNA-synth_II/BPL/LPL"/>
</dbReference>
<dbReference type="PIRSF" id="PIRSF001549">
    <property type="entry name" value="His-tRNA_synth"/>
    <property type="match status" value="1"/>
</dbReference>
<dbReference type="InterPro" id="IPR015807">
    <property type="entry name" value="His-tRNA-ligase"/>
</dbReference>
<dbReference type="InterPro" id="IPR033656">
    <property type="entry name" value="HisRS_anticodon"/>
</dbReference>
<evidence type="ECO:0000256" key="4">
    <source>
        <dbReference type="ARBA" id="ARBA00022598"/>
    </source>
</evidence>
<comment type="subunit">
    <text evidence="2 10">Homodimer.</text>
</comment>
<keyword evidence="8 10" id="KW-0030">Aminoacyl-tRNA synthetase</keyword>
<dbReference type="PROSITE" id="PS50862">
    <property type="entry name" value="AA_TRNA_LIGASE_II"/>
    <property type="match status" value="1"/>
</dbReference>
<protein>
    <recommendedName>
        <fullName evidence="10">Histidine--tRNA ligase</fullName>
        <ecNumber evidence="10">6.1.1.21</ecNumber>
    </recommendedName>
    <alternativeName>
        <fullName evidence="10">Histidyl-tRNA synthetase</fullName>
        <shortName evidence="10">HisRS</shortName>
    </alternativeName>
</protein>
<dbReference type="InterPro" id="IPR004516">
    <property type="entry name" value="HisRS/HisZ"/>
</dbReference>
<evidence type="ECO:0000256" key="5">
    <source>
        <dbReference type="ARBA" id="ARBA00022741"/>
    </source>
</evidence>
<dbReference type="EC" id="6.1.1.21" evidence="10"/>
<dbReference type="NCBIfam" id="TIGR00442">
    <property type="entry name" value="hisS"/>
    <property type="match status" value="1"/>
</dbReference>
<dbReference type="InterPro" id="IPR041715">
    <property type="entry name" value="HisRS-like_core"/>
</dbReference>
<dbReference type="SUPFAM" id="SSF55681">
    <property type="entry name" value="Class II aaRS and biotin synthetases"/>
    <property type="match status" value="1"/>
</dbReference>
<sequence>MQPVRGTHDLLPPEFRKHSRILNVARGEIERAGFEEMATPLMEFRSVFDRTLGDTSDIVTKEMYEIHDRMGEGNIVLRPEGTAGAARAVMSNGLTQSLPLKYFYQGSMFRYERPQKGRLRQFHQMGVELMGVKDPRGDLEVILLAWNIFNALGLESRVQLEINTLGDVESRNAYRSRLLEYLSDFQNELSQDSQIRLQKNPLRILDSKDPQDKEITKNAPKFSEHLNNLSKEFFGRVLEGLEAFQVPFTRNENLVRGLDYYCHTAFEFTTTELGSQGTVLAGGRYDGLFPMMGGPLIPSVGWAGGLDRIAMMLEDILMPRPYVMIAGSDPLMASALKLADLLRHEGFIVDMSYQTQIGKALKYANKISALGALILGEDESQSGVITFKNLDSGDQSTVPQGELVTYLKEMKR</sequence>
<dbReference type="Gene3D" id="3.40.50.800">
    <property type="entry name" value="Anticodon-binding domain"/>
    <property type="match status" value="1"/>
</dbReference>
<dbReference type="Pfam" id="PF13393">
    <property type="entry name" value="tRNA-synt_His"/>
    <property type="match status" value="1"/>
</dbReference>
<dbReference type="PANTHER" id="PTHR43707:SF1">
    <property type="entry name" value="HISTIDINE--TRNA LIGASE, MITOCHONDRIAL-RELATED"/>
    <property type="match status" value="1"/>
</dbReference>
<dbReference type="Proteomes" id="UP001330434">
    <property type="component" value="Chromosome"/>
</dbReference>
<comment type="subcellular location">
    <subcellularLocation>
        <location evidence="10">Cytoplasm</location>
    </subcellularLocation>
</comment>
<evidence type="ECO:0000256" key="9">
    <source>
        <dbReference type="ARBA" id="ARBA00047639"/>
    </source>
</evidence>
<keyword evidence="6 10" id="KW-0067">ATP-binding</keyword>
<feature type="domain" description="Aminoacyl-transfer RNA synthetases class-II family profile" evidence="11">
    <location>
        <begin position="1"/>
        <end position="321"/>
    </location>
</feature>
<proteinExistence type="inferred from homology"/>
<dbReference type="SUPFAM" id="SSF52954">
    <property type="entry name" value="Class II aaRS ABD-related"/>
    <property type="match status" value="1"/>
</dbReference>
<keyword evidence="4 10" id="KW-0436">Ligase</keyword>
<evidence type="ECO:0000256" key="10">
    <source>
        <dbReference type="HAMAP-Rule" id="MF_00127"/>
    </source>
</evidence>
<name>A0ABZ2C3F0_9PROT</name>
<evidence type="ECO:0000256" key="2">
    <source>
        <dbReference type="ARBA" id="ARBA00011738"/>
    </source>
</evidence>
<accession>A0ABZ2C3F0</accession>
<dbReference type="Pfam" id="PF03129">
    <property type="entry name" value="HGTP_anticodon"/>
    <property type="match status" value="1"/>
</dbReference>
<keyword evidence="5 10" id="KW-0547">Nucleotide-binding</keyword>
<comment type="similarity">
    <text evidence="1 10">Belongs to the class-II aminoacyl-tRNA synthetase family.</text>
</comment>
<evidence type="ECO:0000256" key="1">
    <source>
        <dbReference type="ARBA" id="ARBA00008226"/>
    </source>
</evidence>
<evidence type="ECO:0000259" key="11">
    <source>
        <dbReference type="PROSITE" id="PS50862"/>
    </source>
</evidence>